<sequence length="237" mass="27066">MENNCLAYLDDIVIFNKDFPSRLASLREIFHKFRLFNIKASGQQICGDHYSPAERNLRAIKEFPKPTIIKEVESSVGMANFFRKFIANFSLIAAPLYTLLKDCQKKWSSTHVELFAIISTLRFFRATIYGEHTTIFSDHTPLTFLLKHNMTHDNLARWVVVLQSYDVSSEYPKGSSNVVADALSRSVNKHDDAPESDDFVKFPVSTNTCRPRMYSVRSPIVYAGSPVTIRPYDALVE</sequence>
<evidence type="ECO:0000256" key="1">
    <source>
        <dbReference type="ARBA" id="ARBA00022679"/>
    </source>
</evidence>
<keyword evidence="3" id="KW-0540">Nuclease</keyword>
<dbReference type="InterPro" id="IPR050951">
    <property type="entry name" value="Retrovirus_Pol_polyprotein"/>
</dbReference>
<evidence type="ECO:0000259" key="7">
    <source>
        <dbReference type="Pfam" id="PF17917"/>
    </source>
</evidence>
<dbReference type="PANTHER" id="PTHR37984:SF5">
    <property type="entry name" value="PROTEIN NYNRIN-LIKE"/>
    <property type="match status" value="1"/>
</dbReference>
<protein>
    <recommendedName>
        <fullName evidence="7">Reverse transcriptase RNase H-like domain-containing protein</fullName>
    </recommendedName>
</protein>
<evidence type="ECO:0000256" key="5">
    <source>
        <dbReference type="ARBA" id="ARBA00022801"/>
    </source>
</evidence>
<gene>
    <name evidence="8" type="ORF">ANCCEY_13729</name>
</gene>
<keyword evidence="9" id="KW-1185">Reference proteome</keyword>
<name>A0A0D6L6A3_9BILA</name>
<keyword evidence="5" id="KW-0378">Hydrolase</keyword>
<dbReference type="GO" id="GO:0004519">
    <property type="term" value="F:endonuclease activity"/>
    <property type="evidence" value="ECO:0007669"/>
    <property type="project" value="UniProtKB-KW"/>
</dbReference>
<evidence type="ECO:0000256" key="2">
    <source>
        <dbReference type="ARBA" id="ARBA00022695"/>
    </source>
</evidence>
<dbReference type="Gene3D" id="3.30.70.270">
    <property type="match status" value="1"/>
</dbReference>
<dbReference type="Proteomes" id="UP000054495">
    <property type="component" value="Unassembled WGS sequence"/>
</dbReference>
<dbReference type="InterPro" id="IPR041373">
    <property type="entry name" value="RT_RNaseH"/>
</dbReference>
<keyword evidence="2" id="KW-0548">Nucleotidyltransferase</keyword>
<keyword evidence="6" id="KW-0695">RNA-directed DNA polymerase</keyword>
<keyword evidence="4" id="KW-0255">Endonuclease</keyword>
<evidence type="ECO:0000256" key="3">
    <source>
        <dbReference type="ARBA" id="ARBA00022722"/>
    </source>
</evidence>
<dbReference type="EMBL" id="KE125755">
    <property type="protein sequence ID" value="EPB67175.1"/>
    <property type="molecule type" value="Genomic_DNA"/>
</dbReference>
<dbReference type="SUPFAM" id="SSF56672">
    <property type="entry name" value="DNA/RNA polymerases"/>
    <property type="match status" value="1"/>
</dbReference>
<evidence type="ECO:0000313" key="8">
    <source>
        <dbReference type="EMBL" id="EPB67175.1"/>
    </source>
</evidence>
<organism evidence="8 9">
    <name type="scientific">Ancylostoma ceylanicum</name>
    <dbReference type="NCBI Taxonomy" id="53326"/>
    <lineage>
        <taxon>Eukaryota</taxon>
        <taxon>Metazoa</taxon>
        <taxon>Ecdysozoa</taxon>
        <taxon>Nematoda</taxon>
        <taxon>Chromadorea</taxon>
        <taxon>Rhabditida</taxon>
        <taxon>Rhabditina</taxon>
        <taxon>Rhabditomorpha</taxon>
        <taxon>Strongyloidea</taxon>
        <taxon>Ancylostomatidae</taxon>
        <taxon>Ancylostomatinae</taxon>
        <taxon>Ancylostoma</taxon>
    </lineage>
</organism>
<keyword evidence="1" id="KW-0808">Transferase</keyword>
<evidence type="ECO:0000313" key="9">
    <source>
        <dbReference type="Proteomes" id="UP000054495"/>
    </source>
</evidence>
<dbReference type="InterPro" id="IPR043128">
    <property type="entry name" value="Rev_trsase/Diguanyl_cyclase"/>
</dbReference>
<dbReference type="PANTHER" id="PTHR37984">
    <property type="entry name" value="PROTEIN CBG26694"/>
    <property type="match status" value="1"/>
</dbReference>
<accession>A0A0D6L6A3</accession>
<dbReference type="GO" id="GO:0003964">
    <property type="term" value="F:RNA-directed DNA polymerase activity"/>
    <property type="evidence" value="ECO:0007669"/>
    <property type="project" value="UniProtKB-KW"/>
</dbReference>
<feature type="domain" description="Reverse transcriptase RNase H-like" evidence="7">
    <location>
        <begin position="100"/>
        <end position="165"/>
    </location>
</feature>
<dbReference type="InterPro" id="IPR043502">
    <property type="entry name" value="DNA/RNA_pol_sf"/>
</dbReference>
<reference evidence="8 9" key="1">
    <citation type="submission" date="2013-05" db="EMBL/GenBank/DDBJ databases">
        <title>Draft genome of the parasitic nematode Anyclostoma ceylanicum.</title>
        <authorList>
            <person name="Mitreva M."/>
        </authorList>
    </citation>
    <scope>NUCLEOTIDE SEQUENCE [LARGE SCALE GENOMIC DNA]</scope>
</reference>
<evidence type="ECO:0000256" key="6">
    <source>
        <dbReference type="ARBA" id="ARBA00022918"/>
    </source>
</evidence>
<dbReference type="GO" id="GO:0016787">
    <property type="term" value="F:hydrolase activity"/>
    <property type="evidence" value="ECO:0007669"/>
    <property type="project" value="UniProtKB-KW"/>
</dbReference>
<evidence type="ECO:0000256" key="4">
    <source>
        <dbReference type="ARBA" id="ARBA00022759"/>
    </source>
</evidence>
<dbReference type="Pfam" id="PF17917">
    <property type="entry name" value="RT_RNaseH"/>
    <property type="match status" value="1"/>
</dbReference>
<dbReference type="AlphaFoldDB" id="A0A0D6L6A3"/>
<proteinExistence type="predicted"/>